<comment type="caution">
    <text evidence="2">The sequence shown here is derived from an EMBL/GenBank/DDBJ whole genome shotgun (WGS) entry which is preliminary data.</text>
</comment>
<feature type="region of interest" description="Disordered" evidence="1">
    <location>
        <begin position="55"/>
        <end position="80"/>
    </location>
</feature>
<organism evidence="2 3">
    <name type="scientific">Phytophthora cactorum</name>
    <dbReference type="NCBI Taxonomy" id="29920"/>
    <lineage>
        <taxon>Eukaryota</taxon>
        <taxon>Sar</taxon>
        <taxon>Stramenopiles</taxon>
        <taxon>Oomycota</taxon>
        <taxon>Peronosporomycetes</taxon>
        <taxon>Peronosporales</taxon>
        <taxon>Peronosporaceae</taxon>
        <taxon>Phytophthora</taxon>
    </lineage>
</organism>
<evidence type="ECO:0000313" key="2">
    <source>
        <dbReference type="EMBL" id="KAG2877316.1"/>
    </source>
</evidence>
<evidence type="ECO:0000313" key="3">
    <source>
        <dbReference type="Proteomes" id="UP000736787"/>
    </source>
</evidence>
<sequence>MFSSMGSEIVPASAIDRLQRSGAEYCKAIASLLAMTDTHGKSRVIFGTKHGLQLPQSTTTSTVHHPRLSTNAKKPVFRKL</sequence>
<feature type="compositionally biased region" description="Polar residues" evidence="1">
    <location>
        <begin position="55"/>
        <end position="72"/>
    </location>
</feature>
<name>A0A8T1AFE5_9STRA</name>
<gene>
    <name evidence="2" type="ORF">PC117_g27105</name>
</gene>
<reference evidence="2" key="1">
    <citation type="submission" date="2018-10" db="EMBL/GenBank/DDBJ databases">
        <title>Effector identification in a new, highly contiguous assembly of the strawberry crown rot pathogen Phytophthora cactorum.</title>
        <authorList>
            <person name="Armitage A.D."/>
            <person name="Nellist C.F."/>
            <person name="Bates H."/>
            <person name="Vickerstaff R.J."/>
            <person name="Harrison R.J."/>
        </authorList>
    </citation>
    <scope>NUCLEOTIDE SEQUENCE</scope>
    <source>
        <strain evidence="2">4040</strain>
    </source>
</reference>
<accession>A0A8T1AFE5</accession>
<dbReference type="EMBL" id="RCMK01002975">
    <property type="protein sequence ID" value="KAG2877316.1"/>
    <property type="molecule type" value="Genomic_DNA"/>
</dbReference>
<proteinExistence type="predicted"/>
<dbReference type="AlphaFoldDB" id="A0A8T1AFE5"/>
<dbReference type="Proteomes" id="UP000736787">
    <property type="component" value="Unassembled WGS sequence"/>
</dbReference>
<protein>
    <submittedName>
        <fullName evidence="2">Uncharacterized protein</fullName>
    </submittedName>
</protein>
<evidence type="ECO:0000256" key="1">
    <source>
        <dbReference type="SAM" id="MobiDB-lite"/>
    </source>
</evidence>